<name>A0A8T2S4R3_CERRI</name>
<proteinExistence type="predicted"/>
<sequence>MPYCLPHTLKIFQLWGILYDRDQTARALNSDGASRCTIFDAILTFWGVSLPSLPHLM</sequence>
<keyword evidence="2" id="KW-1185">Reference proteome</keyword>
<dbReference type="AlphaFoldDB" id="A0A8T2S4R3"/>
<accession>A0A8T2S4R3</accession>
<organism evidence="1 2">
    <name type="scientific">Ceratopteris richardii</name>
    <name type="common">Triangle waterfern</name>
    <dbReference type="NCBI Taxonomy" id="49495"/>
    <lineage>
        <taxon>Eukaryota</taxon>
        <taxon>Viridiplantae</taxon>
        <taxon>Streptophyta</taxon>
        <taxon>Embryophyta</taxon>
        <taxon>Tracheophyta</taxon>
        <taxon>Polypodiopsida</taxon>
        <taxon>Polypodiidae</taxon>
        <taxon>Polypodiales</taxon>
        <taxon>Pteridineae</taxon>
        <taxon>Pteridaceae</taxon>
        <taxon>Parkerioideae</taxon>
        <taxon>Ceratopteris</taxon>
    </lineage>
</organism>
<comment type="caution">
    <text evidence="1">The sequence shown here is derived from an EMBL/GenBank/DDBJ whole genome shotgun (WGS) entry which is preliminary data.</text>
</comment>
<dbReference type="EMBL" id="CM035427">
    <property type="protein sequence ID" value="KAH7306413.1"/>
    <property type="molecule type" value="Genomic_DNA"/>
</dbReference>
<evidence type="ECO:0000313" key="2">
    <source>
        <dbReference type="Proteomes" id="UP000825935"/>
    </source>
</evidence>
<evidence type="ECO:0000313" key="1">
    <source>
        <dbReference type="EMBL" id="KAH7306413.1"/>
    </source>
</evidence>
<reference evidence="1" key="1">
    <citation type="submission" date="2021-08" db="EMBL/GenBank/DDBJ databases">
        <title>WGS assembly of Ceratopteris richardii.</title>
        <authorList>
            <person name="Marchant D.B."/>
            <person name="Chen G."/>
            <person name="Jenkins J."/>
            <person name="Shu S."/>
            <person name="Leebens-Mack J."/>
            <person name="Grimwood J."/>
            <person name="Schmutz J."/>
            <person name="Soltis P."/>
            <person name="Soltis D."/>
            <person name="Chen Z.-H."/>
        </authorList>
    </citation>
    <scope>NUCLEOTIDE SEQUENCE</scope>
    <source>
        <strain evidence="1">Whitten #5841</strain>
        <tissue evidence="1">Leaf</tissue>
    </source>
</reference>
<gene>
    <name evidence="1" type="ORF">KP509_22G010100</name>
</gene>
<dbReference type="Proteomes" id="UP000825935">
    <property type="component" value="Chromosome 22"/>
</dbReference>
<protein>
    <submittedName>
        <fullName evidence="1">Uncharacterized protein</fullName>
    </submittedName>
</protein>